<sequence>MASTMVHSPKAMESMGFGSPFARRSRLSLVDAWVSLPSLRPVRTGSNVTTGSMSGSSGTPRTSTPRALYMKSSLSLDVSFSGETEEVDCPREVGCETPKSTDHRIPDVDVDFCPPAPKKARGMSRMALACATECENPSMSQDMGISPCLLF</sequence>
<dbReference type="AlphaFoldDB" id="A0A8T0IGY4"/>
<feature type="compositionally biased region" description="Low complexity" evidence="1">
    <location>
        <begin position="44"/>
        <end position="64"/>
    </location>
</feature>
<gene>
    <name evidence="2" type="ORF">KC19_3G041100</name>
</gene>
<protein>
    <submittedName>
        <fullName evidence="2">Uncharacterized protein</fullName>
    </submittedName>
</protein>
<comment type="caution">
    <text evidence="2">The sequence shown here is derived from an EMBL/GenBank/DDBJ whole genome shotgun (WGS) entry which is preliminary data.</text>
</comment>
<dbReference type="Proteomes" id="UP000822688">
    <property type="component" value="Chromosome 3"/>
</dbReference>
<dbReference type="EMBL" id="CM026423">
    <property type="protein sequence ID" value="KAG0582189.1"/>
    <property type="molecule type" value="Genomic_DNA"/>
</dbReference>
<reference evidence="2" key="1">
    <citation type="submission" date="2020-06" db="EMBL/GenBank/DDBJ databases">
        <title>WGS assembly of Ceratodon purpureus strain R40.</title>
        <authorList>
            <person name="Carey S.B."/>
            <person name="Jenkins J."/>
            <person name="Shu S."/>
            <person name="Lovell J.T."/>
            <person name="Sreedasyam A."/>
            <person name="Maumus F."/>
            <person name="Tiley G.P."/>
            <person name="Fernandez-Pozo N."/>
            <person name="Barry K."/>
            <person name="Chen C."/>
            <person name="Wang M."/>
            <person name="Lipzen A."/>
            <person name="Daum C."/>
            <person name="Saski C.A."/>
            <person name="Payton A.C."/>
            <person name="Mcbreen J.C."/>
            <person name="Conrad R.E."/>
            <person name="Kollar L.M."/>
            <person name="Olsson S."/>
            <person name="Huttunen S."/>
            <person name="Landis J.B."/>
            <person name="Wickett N.J."/>
            <person name="Johnson M.G."/>
            <person name="Rensing S.A."/>
            <person name="Grimwood J."/>
            <person name="Schmutz J."/>
            <person name="Mcdaniel S.F."/>
        </authorList>
    </citation>
    <scope>NUCLEOTIDE SEQUENCE</scope>
    <source>
        <strain evidence="2">R40</strain>
    </source>
</reference>
<evidence type="ECO:0000313" key="3">
    <source>
        <dbReference type="Proteomes" id="UP000822688"/>
    </source>
</evidence>
<evidence type="ECO:0000313" key="2">
    <source>
        <dbReference type="EMBL" id="KAG0582189.1"/>
    </source>
</evidence>
<proteinExistence type="predicted"/>
<evidence type="ECO:0000256" key="1">
    <source>
        <dbReference type="SAM" id="MobiDB-lite"/>
    </source>
</evidence>
<name>A0A8T0IGY4_CERPU</name>
<keyword evidence="3" id="KW-1185">Reference proteome</keyword>
<feature type="region of interest" description="Disordered" evidence="1">
    <location>
        <begin position="44"/>
        <end position="65"/>
    </location>
</feature>
<organism evidence="2 3">
    <name type="scientific">Ceratodon purpureus</name>
    <name type="common">Fire moss</name>
    <name type="synonym">Dicranum purpureum</name>
    <dbReference type="NCBI Taxonomy" id="3225"/>
    <lineage>
        <taxon>Eukaryota</taxon>
        <taxon>Viridiplantae</taxon>
        <taxon>Streptophyta</taxon>
        <taxon>Embryophyta</taxon>
        <taxon>Bryophyta</taxon>
        <taxon>Bryophytina</taxon>
        <taxon>Bryopsida</taxon>
        <taxon>Dicranidae</taxon>
        <taxon>Pseudoditrichales</taxon>
        <taxon>Ditrichaceae</taxon>
        <taxon>Ceratodon</taxon>
    </lineage>
</organism>
<accession>A0A8T0IGY4</accession>